<evidence type="ECO:0000256" key="4">
    <source>
        <dbReference type="SAM" id="MobiDB-lite"/>
    </source>
</evidence>
<dbReference type="PROSITE" id="PS50297">
    <property type="entry name" value="ANK_REP_REGION"/>
    <property type="match status" value="7"/>
</dbReference>
<dbReference type="PANTHER" id="PTHR24198">
    <property type="entry name" value="ANKYRIN REPEAT AND PROTEIN KINASE DOMAIN-CONTAINING PROTEIN"/>
    <property type="match status" value="1"/>
</dbReference>
<evidence type="ECO:0000313" key="6">
    <source>
        <dbReference type="Proteomes" id="UP000190744"/>
    </source>
</evidence>
<feature type="repeat" description="ANK" evidence="3">
    <location>
        <begin position="528"/>
        <end position="560"/>
    </location>
</feature>
<feature type="repeat" description="ANK" evidence="3">
    <location>
        <begin position="594"/>
        <end position="626"/>
    </location>
</feature>
<comment type="caution">
    <text evidence="5">The sequence shown here is derived from an EMBL/GenBank/DDBJ whole genome shotgun (WGS) entry which is preliminary data.</text>
</comment>
<feature type="repeat" description="ANK" evidence="3">
    <location>
        <begin position="493"/>
        <end position="525"/>
    </location>
</feature>
<proteinExistence type="predicted"/>
<dbReference type="SUPFAM" id="SSF48403">
    <property type="entry name" value="Ankyrin repeat"/>
    <property type="match status" value="1"/>
</dbReference>
<accession>A0A1S9R879</accession>
<dbReference type="Proteomes" id="UP000190744">
    <property type="component" value="Unassembled WGS sequence"/>
</dbReference>
<feature type="repeat" description="ANK" evidence="3">
    <location>
        <begin position="459"/>
        <end position="491"/>
    </location>
</feature>
<protein>
    <submittedName>
        <fullName evidence="5">Uncharacterized protein</fullName>
    </submittedName>
</protein>
<feature type="region of interest" description="Disordered" evidence="4">
    <location>
        <begin position="779"/>
        <end position="798"/>
    </location>
</feature>
<keyword evidence="2 3" id="KW-0040">ANK repeat</keyword>
<feature type="compositionally biased region" description="Basic and acidic residues" evidence="4">
    <location>
        <begin position="788"/>
        <end position="798"/>
    </location>
</feature>
<feature type="repeat" description="ANK" evidence="3">
    <location>
        <begin position="627"/>
        <end position="653"/>
    </location>
</feature>
<dbReference type="EMBL" id="LJBN01000241">
    <property type="protein sequence ID" value="OOQ81631.1"/>
    <property type="molecule type" value="Genomic_DNA"/>
</dbReference>
<evidence type="ECO:0000256" key="3">
    <source>
        <dbReference type="PROSITE-ProRule" id="PRU00023"/>
    </source>
</evidence>
<reference evidence="6" key="1">
    <citation type="submission" date="2015-09" db="EMBL/GenBank/DDBJ databases">
        <authorList>
            <person name="Fill T.P."/>
            <person name="Baretta J.F."/>
            <person name="de Almeida L.G."/>
            <person name="Rocha M."/>
            <person name="de Souza D.H."/>
            <person name="Malavazi I."/>
            <person name="Cerdeira L.T."/>
            <person name="Hong H."/>
            <person name="Samborskyy M."/>
            <person name="de Vasconcelos A.T."/>
            <person name="Leadlay P."/>
            <person name="Rodrigues-Filho E."/>
        </authorList>
    </citation>
    <scope>NUCLEOTIDE SEQUENCE [LARGE SCALE GENOMIC DNA]</scope>
    <source>
        <strain evidence="6">LaBioMMi 136</strain>
    </source>
</reference>
<dbReference type="AlphaFoldDB" id="A0A1S9R879"/>
<feature type="repeat" description="ANK" evidence="3">
    <location>
        <begin position="561"/>
        <end position="593"/>
    </location>
</feature>
<name>A0A1S9R879_PENBI</name>
<dbReference type="SMART" id="SM00248">
    <property type="entry name" value="ANK"/>
    <property type="match status" value="8"/>
</dbReference>
<gene>
    <name evidence="5" type="ORF">PEBR_42158</name>
</gene>
<dbReference type="InterPro" id="IPR002110">
    <property type="entry name" value="Ankyrin_rpt"/>
</dbReference>
<dbReference type="Gene3D" id="1.25.40.20">
    <property type="entry name" value="Ankyrin repeat-containing domain"/>
    <property type="match status" value="3"/>
</dbReference>
<keyword evidence="1" id="KW-0677">Repeat</keyword>
<dbReference type="Pfam" id="PF12796">
    <property type="entry name" value="Ank_2"/>
    <property type="match status" value="2"/>
</dbReference>
<organism evidence="5 6">
    <name type="scientific">Penicillium brasilianum</name>
    <dbReference type="NCBI Taxonomy" id="104259"/>
    <lineage>
        <taxon>Eukaryota</taxon>
        <taxon>Fungi</taxon>
        <taxon>Dikarya</taxon>
        <taxon>Ascomycota</taxon>
        <taxon>Pezizomycotina</taxon>
        <taxon>Eurotiomycetes</taxon>
        <taxon>Eurotiomycetidae</taxon>
        <taxon>Eurotiales</taxon>
        <taxon>Aspergillaceae</taxon>
        <taxon>Penicillium</taxon>
    </lineage>
</organism>
<feature type="repeat" description="ANK" evidence="3">
    <location>
        <begin position="660"/>
        <end position="692"/>
    </location>
</feature>
<dbReference type="InterPro" id="IPR036770">
    <property type="entry name" value="Ankyrin_rpt-contain_sf"/>
</dbReference>
<evidence type="ECO:0000256" key="2">
    <source>
        <dbReference type="ARBA" id="ARBA00023043"/>
    </source>
</evidence>
<sequence>MTTRTQLQTHFGRLMDLASQPSPPLKPTFWDNLDLDGRKASVSQDRSWEFNKEFAWDPMGSVKDEWNDSIYPRTIRPLLQHNTRKIYHGVKKQTPYSVCCWMIGKEWHLSHPAAIIICGNKKVTKNAVKLIERHGELVRTWGFQVYGYESKVSLTMGTSASDIDEGPPLCAISGTRFTIRGSDGMSSRMATLGGSIMMDGDFFGVTVAHPFMEISQALSSDDDGSDMSDNDSDISDCISCTDATASIPIESVMPESEVALVEDPISHEETILGTIPNQSYFSQNADWALIELQPAALAINFITLGDKIVIPCRIQRYPADGELWAAVNPTGPVQTKASPSICGLFVPFSGMQDVWATSLKPTPGYCGSWIVDASQQAICGIIVAGSESNDISYALSAWDIFEEIQARFPLMKLQSLKDIVTLPVQHFTNIIRKAKELGLTHFVSEMVSTRPGLNEMDSSGYSPLCWAIQEGYEAVVASLLDGGASPHVIGAPLNLSPLELAVQKGHVAIVQLILSSGADPNSPTSSPRQRTPLIIAAERGHRDLTILLIMSGSSVNTYDAFGSGPLAVAARYGDEEVIRILLSRGATVDAADSVGVTPLMQAVMSQNEKATSLLLENGANVNCFDYNGYTPLLFTAMGGDAAIADILLEGGANQLSRLEDGDTPLIIAAKNGHDHVVEALLERQNDPDIPNERGDTPLMMAVMNGHAPTVGILLRYGADIHISNLFGHTPWSLAQGDDDMTNLLRDYSASQERTIKGLPVIIQPGPRSNNFIFQTIHSPRSPIISESGEEKKQKEKRKFEESIWNMDEFMAEAEAGSHREPK</sequence>
<evidence type="ECO:0000256" key="1">
    <source>
        <dbReference type="ARBA" id="ARBA00022737"/>
    </source>
</evidence>
<feature type="repeat" description="ANK" evidence="3">
    <location>
        <begin position="693"/>
        <end position="725"/>
    </location>
</feature>
<dbReference type="Pfam" id="PF00023">
    <property type="entry name" value="Ank"/>
    <property type="match status" value="2"/>
</dbReference>
<evidence type="ECO:0000313" key="5">
    <source>
        <dbReference type="EMBL" id="OOQ81631.1"/>
    </source>
</evidence>
<dbReference type="PROSITE" id="PS50088">
    <property type="entry name" value="ANK_REPEAT"/>
    <property type="match status" value="8"/>
</dbReference>
<dbReference type="PANTHER" id="PTHR24198:SF165">
    <property type="entry name" value="ANKYRIN REPEAT-CONTAINING PROTEIN-RELATED"/>
    <property type="match status" value="1"/>
</dbReference>